<dbReference type="Gene3D" id="2.60.40.770">
    <property type="match status" value="1"/>
</dbReference>
<dbReference type="SMART" id="SM00737">
    <property type="entry name" value="ML"/>
    <property type="match status" value="1"/>
</dbReference>
<reference evidence="4" key="1">
    <citation type="submission" date="2025-08" db="UniProtKB">
        <authorList>
            <consortium name="RefSeq"/>
        </authorList>
    </citation>
    <scope>IDENTIFICATION</scope>
</reference>
<accession>A0A7E5WQS9</accession>
<dbReference type="InterPro" id="IPR014756">
    <property type="entry name" value="Ig_E-set"/>
</dbReference>
<evidence type="ECO:0000259" key="2">
    <source>
        <dbReference type="SMART" id="SM00737"/>
    </source>
</evidence>
<proteinExistence type="predicted"/>
<dbReference type="InterPro" id="IPR003172">
    <property type="entry name" value="ML_dom"/>
</dbReference>
<organism evidence="3 4">
    <name type="scientific">Trichoplusia ni</name>
    <name type="common">Cabbage looper</name>
    <dbReference type="NCBI Taxonomy" id="7111"/>
    <lineage>
        <taxon>Eukaryota</taxon>
        <taxon>Metazoa</taxon>
        <taxon>Ecdysozoa</taxon>
        <taxon>Arthropoda</taxon>
        <taxon>Hexapoda</taxon>
        <taxon>Insecta</taxon>
        <taxon>Pterygota</taxon>
        <taxon>Neoptera</taxon>
        <taxon>Endopterygota</taxon>
        <taxon>Lepidoptera</taxon>
        <taxon>Glossata</taxon>
        <taxon>Ditrysia</taxon>
        <taxon>Noctuoidea</taxon>
        <taxon>Noctuidae</taxon>
        <taxon>Plusiinae</taxon>
        <taxon>Trichoplusia</taxon>
    </lineage>
</organism>
<feature type="chain" id="PRO_5029002328" evidence="1">
    <location>
        <begin position="19"/>
        <end position="165"/>
    </location>
</feature>
<feature type="signal peptide" evidence="1">
    <location>
        <begin position="1"/>
        <end position="18"/>
    </location>
</feature>
<dbReference type="InParanoid" id="A0A7E5WQS9"/>
<name>A0A7E5WQS9_TRINI</name>
<evidence type="ECO:0000313" key="3">
    <source>
        <dbReference type="Proteomes" id="UP000322000"/>
    </source>
</evidence>
<dbReference type="AlphaFoldDB" id="A0A7E5WQS9"/>
<evidence type="ECO:0000256" key="1">
    <source>
        <dbReference type="SAM" id="SignalP"/>
    </source>
</evidence>
<evidence type="ECO:0000313" key="4">
    <source>
        <dbReference type="RefSeq" id="XP_026743120.1"/>
    </source>
</evidence>
<dbReference type="RefSeq" id="XP_026743120.1">
    <property type="nucleotide sequence ID" value="XM_026887319.1"/>
</dbReference>
<sequence>MFLPVFIVLQFAFVTVSSSVIFEDCGSAYELKAVNIDGCGKKLPCYVTLGEDVPVSLDFYADFVSRNLDQDVVININHINLRTQVSPERCEIYDCPVTTDTVTSFTSVMSVPTSIALNQRGYLRWRIENEFGNQVLCYSVLVQTQSPLQKMLRHLWRNVTTGYRP</sequence>
<dbReference type="SUPFAM" id="SSF81296">
    <property type="entry name" value="E set domains"/>
    <property type="match status" value="1"/>
</dbReference>
<keyword evidence="1" id="KW-0732">Signal</keyword>
<dbReference type="GeneID" id="113504839"/>
<dbReference type="OrthoDB" id="6489092at2759"/>
<dbReference type="FunCoup" id="A0A7E5WQS9">
    <property type="interactions" value="1"/>
</dbReference>
<keyword evidence="3" id="KW-1185">Reference proteome</keyword>
<protein>
    <submittedName>
        <fullName evidence="4">Uncharacterized protein LOC113504839</fullName>
    </submittedName>
</protein>
<dbReference type="Proteomes" id="UP000322000">
    <property type="component" value="Chromosome 23"/>
</dbReference>
<dbReference type="KEGG" id="tnl:113504839"/>
<feature type="domain" description="MD-2-related lipid-recognition" evidence="2">
    <location>
        <begin position="22"/>
        <end position="142"/>
    </location>
</feature>
<gene>
    <name evidence="4" type="primary">LOC113504839</name>
</gene>